<name>A0AAD9QMR6_ACRCE</name>
<evidence type="ECO:0000313" key="2">
    <source>
        <dbReference type="Proteomes" id="UP001249851"/>
    </source>
</evidence>
<reference evidence="1" key="2">
    <citation type="journal article" date="2023" name="Science">
        <title>Genomic signatures of disease resistance in endangered staghorn corals.</title>
        <authorList>
            <person name="Vollmer S.V."/>
            <person name="Selwyn J.D."/>
            <person name="Despard B.A."/>
            <person name="Roesel C.L."/>
        </authorList>
    </citation>
    <scope>NUCLEOTIDE SEQUENCE</scope>
    <source>
        <strain evidence="1">K2</strain>
    </source>
</reference>
<accession>A0AAD9QMR6</accession>
<sequence>MAFQVYICVNQCSIKLNHSKKSALFYHFPDLFLPKGFPKTCLNLEERGTLNDPLEVMLASSRRSLAQQKPKKRCEREPSTIARILKAIGNTSLKSHKSLPFKTLCTKEKKITFLFKKNIRNSSIQNSYITCGTEFSSRSLLSSLMNTGRSLWAPYTGKSSSPPSTVAFFQRNVFSHCNLAVNVAW</sequence>
<dbReference type="AlphaFoldDB" id="A0AAD9QMR6"/>
<comment type="caution">
    <text evidence="1">The sequence shown here is derived from an EMBL/GenBank/DDBJ whole genome shotgun (WGS) entry which is preliminary data.</text>
</comment>
<evidence type="ECO:0000313" key="1">
    <source>
        <dbReference type="EMBL" id="KAK2563811.1"/>
    </source>
</evidence>
<reference evidence="1" key="1">
    <citation type="journal article" date="2023" name="G3 (Bethesda)">
        <title>Whole genome assembly and annotation of the endangered Caribbean coral Acropora cervicornis.</title>
        <authorList>
            <person name="Selwyn J.D."/>
            <person name="Vollmer S.V."/>
        </authorList>
    </citation>
    <scope>NUCLEOTIDE SEQUENCE</scope>
    <source>
        <strain evidence="1">K2</strain>
    </source>
</reference>
<proteinExistence type="predicted"/>
<gene>
    <name evidence="1" type="ORF">P5673_012815</name>
</gene>
<dbReference type="Proteomes" id="UP001249851">
    <property type="component" value="Unassembled WGS sequence"/>
</dbReference>
<protein>
    <submittedName>
        <fullName evidence="1">Uncharacterized protein</fullName>
    </submittedName>
</protein>
<organism evidence="1 2">
    <name type="scientific">Acropora cervicornis</name>
    <name type="common">Staghorn coral</name>
    <dbReference type="NCBI Taxonomy" id="6130"/>
    <lineage>
        <taxon>Eukaryota</taxon>
        <taxon>Metazoa</taxon>
        <taxon>Cnidaria</taxon>
        <taxon>Anthozoa</taxon>
        <taxon>Hexacorallia</taxon>
        <taxon>Scleractinia</taxon>
        <taxon>Astrocoeniina</taxon>
        <taxon>Acroporidae</taxon>
        <taxon>Acropora</taxon>
    </lineage>
</organism>
<dbReference type="EMBL" id="JARQWQ010000024">
    <property type="protein sequence ID" value="KAK2563811.1"/>
    <property type="molecule type" value="Genomic_DNA"/>
</dbReference>
<keyword evidence="2" id="KW-1185">Reference proteome</keyword>